<dbReference type="NCBIfam" id="NF001613">
    <property type="entry name" value="PRK00400.1-5"/>
    <property type="match status" value="1"/>
</dbReference>
<dbReference type="AlphaFoldDB" id="A0A420WCC1"/>
<organism evidence="10 11">
    <name type="scientific">Oceanibaculum indicum</name>
    <dbReference type="NCBI Taxonomy" id="526216"/>
    <lineage>
        <taxon>Bacteria</taxon>
        <taxon>Pseudomonadati</taxon>
        <taxon>Pseudomonadota</taxon>
        <taxon>Alphaproteobacteria</taxon>
        <taxon>Rhodospirillales</taxon>
        <taxon>Oceanibaculaceae</taxon>
        <taxon>Oceanibaculum</taxon>
    </lineage>
</organism>
<comment type="similarity">
    <text evidence="3 9">Belongs to the PRA-PH family.</text>
</comment>
<keyword evidence="4 9" id="KW-0028">Amino-acid biosynthesis</keyword>
<keyword evidence="7 9" id="KW-0067">ATP-binding</keyword>
<dbReference type="InterPro" id="IPR021130">
    <property type="entry name" value="PRib-ATP_PPHydrolase-like"/>
</dbReference>
<keyword evidence="6 9" id="KW-0378">Hydrolase</keyword>
<evidence type="ECO:0000256" key="6">
    <source>
        <dbReference type="ARBA" id="ARBA00022801"/>
    </source>
</evidence>
<accession>A0A420WCC1</accession>
<evidence type="ECO:0000256" key="2">
    <source>
        <dbReference type="ARBA" id="ARBA00005204"/>
    </source>
</evidence>
<dbReference type="GO" id="GO:0000105">
    <property type="term" value="P:L-histidine biosynthetic process"/>
    <property type="evidence" value="ECO:0007669"/>
    <property type="project" value="UniProtKB-UniRule"/>
</dbReference>
<dbReference type="NCBIfam" id="TIGR03188">
    <property type="entry name" value="histidine_hisI"/>
    <property type="match status" value="1"/>
</dbReference>
<dbReference type="Pfam" id="PF01503">
    <property type="entry name" value="PRA-PH"/>
    <property type="match status" value="1"/>
</dbReference>
<dbReference type="GO" id="GO:0005737">
    <property type="term" value="C:cytoplasm"/>
    <property type="evidence" value="ECO:0007669"/>
    <property type="project" value="UniProtKB-SubCell"/>
</dbReference>
<dbReference type="Proteomes" id="UP000277424">
    <property type="component" value="Unassembled WGS sequence"/>
</dbReference>
<name>A0A420WCC1_9PROT</name>
<evidence type="ECO:0000313" key="10">
    <source>
        <dbReference type="EMBL" id="RKQ68664.1"/>
    </source>
</evidence>
<evidence type="ECO:0000256" key="9">
    <source>
        <dbReference type="HAMAP-Rule" id="MF_01020"/>
    </source>
</evidence>
<gene>
    <name evidence="9" type="primary">hisE</name>
    <name evidence="10" type="ORF">BCL74_3146</name>
</gene>
<dbReference type="Gene3D" id="1.10.287.1080">
    <property type="entry name" value="MazG-like"/>
    <property type="match status" value="1"/>
</dbReference>
<dbReference type="EMBL" id="RBIG01000003">
    <property type="protein sequence ID" value="RKQ68664.1"/>
    <property type="molecule type" value="Genomic_DNA"/>
</dbReference>
<dbReference type="CDD" id="cd11534">
    <property type="entry name" value="NTP-PPase_HisIE_like"/>
    <property type="match status" value="1"/>
</dbReference>
<evidence type="ECO:0000256" key="7">
    <source>
        <dbReference type="ARBA" id="ARBA00022840"/>
    </source>
</evidence>
<evidence type="ECO:0000313" key="11">
    <source>
        <dbReference type="Proteomes" id="UP000277424"/>
    </source>
</evidence>
<protein>
    <recommendedName>
        <fullName evidence="9">Phosphoribosyl-ATP pyrophosphatase</fullName>
        <shortName evidence="9">PRA-PH</shortName>
        <ecNumber evidence="9">3.6.1.31</ecNumber>
    </recommendedName>
</protein>
<dbReference type="InterPro" id="IPR008179">
    <property type="entry name" value="HisE"/>
</dbReference>
<keyword evidence="9" id="KW-0963">Cytoplasm</keyword>
<keyword evidence="8 9" id="KW-0368">Histidine biosynthesis</keyword>
<dbReference type="PANTHER" id="PTHR42945:SF1">
    <property type="entry name" value="HISTIDINE BIOSYNTHESIS BIFUNCTIONAL PROTEIN HIS7"/>
    <property type="match status" value="1"/>
</dbReference>
<comment type="catalytic activity">
    <reaction evidence="1 9">
        <text>1-(5-phospho-beta-D-ribosyl)-ATP + H2O = 1-(5-phospho-beta-D-ribosyl)-5'-AMP + diphosphate + H(+)</text>
        <dbReference type="Rhea" id="RHEA:22828"/>
        <dbReference type="ChEBI" id="CHEBI:15377"/>
        <dbReference type="ChEBI" id="CHEBI:15378"/>
        <dbReference type="ChEBI" id="CHEBI:33019"/>
        <dbReference type="ChEBI" id="CHEBI:59457"/>
        <dbReference type="ChEBI" id="CHEBI:73183"/>
        <dbReference type="EC" id="3.6.1.31"/>
    </reaction>
</comment>
<keyword evidence="5 9" id="KW-0547">Nucleotide-binding</keyword>
<dbReference type="EC" id="3.6.1.31" evidence="9"/>
<dbReference type="OrthoDB" id="9814738at2"/>
<dbReference type="PANTHER" id="PTHR42945">
    <property type="entry name" value="HISTIDINE BIOSYNTHESIS BIFUNCTIONAL PROTEIN"/>
    <property type="match status" value="1"/>
</dbReference>
<dbReference type="GO" id="GO:0005524">
    <property type="term" value="F:ATP binding"/>
    <property type="evidence" value="ECO:0007669"/>
    <property type="project" value="UniProtKB-KW"/>
</dbReference>
<comment type="pathway">
    <text evidence="2 9">Amino-acid biosynthesis; L-histidine biosynthesis; L-histidine from 5-phospho-alpha-D-ribose 1-diphosphate: step 2/9.</text>
</comment>
<reference evidence="10 11" key="1">
    <citation type="submission" date="2018-10" db="EMBL/GenBank/DDBJ databases">
        <title>Comparative analysis of microorganisms from saline springs in Andes Mountain Range, Colombia.</title>
        <authorList>
            <person name="Rubin E."/>
        </authorList>
    </citation>
    <scope>NUCLEOTIDE SEQUENCE [LARGE SCALE GENOMIC DNA]</scope>
    <source>
        <strain evidence="10 11">USBA 36</strain>
    </source>
</reference>
<dbReference type="GO" id="GO:0004636">
    <property type="term" value="F:phosphoribosyl-ATP diphosphatase activity"/>
    <property type="evidence" value="ECO:0007669"/>
    <property type="project" value="UniProtKB-UniRule"/>
</dbReference>
<proteinExistence type="inferred from homology"/>
<sequence>MSQSTLDDLFHILESRKDADPVVSYTAKLLGDRKKIAKKLGEEGVEAALEVLQGDRDKLVSESADVLYHLLVAWVALGIQPEEVWQALEARMGRSGIDEKKSRKAE</sequence>
<dbReference type="RefSeq" id="WP_121221395.1">
    <property type="nucleotide sequence ID" value="NZ_RBIG01000003.1"/>
</dbReference>
<evidence type="ECO:0000256" key="1">
    <source>
        <dbReference type="ARBA" id="ARBA00001460"/>
    </source>
</evidence>
<dbReference type="HAMAP" id="MF_01020">
    <property type="entry name" value="HisE"/>
    <property type="match status" value="1"/>
</dbReference>
<comment type="subcellular location">
    <subcellularLocation>
        <location evidence="9">Cytoplasm</location>
    </subcellularLocation>
</comment>
<evidence type="ECO:0000256" key="3">
    <source>
        <dbReference type="ARBA" id="ARBA00009392"/>
    </source>
</evidence>
<evidence type="ECO:0000256" key="4">
    <source>
        <dbReference type="ARBA" id="ARBA00022605"/>
    </source>
</evidence>
<evidence type="ECO:0000256" key="8">
    <source>
        <dbReference type="ARBA" id="ARBA00023102"/>
    </source>
</evidence>
<dbReference type="SUPFAM" id="SSF101386">
    <property type="entry name" value="all-alpha NTP pyrophosphatases"/>
    <property type="match status" value="1"/>
</dbReference>
<evidence type="ECO:0000256" key="5">
    <source>
        <dbReference type="ARBA" id="ARBA00022741"/>
    </source>
</evidence>
<dbReference type="UniPathway" id="UPA00031">
    <property type="reaction ID" value="UER00007"/>
</dbReference>
<comment type="caution">
    <text evidence="10">The sequence shown here is derived from an EMBL/GenBank/DDBJ whole genome shotgun (WGS) entry which is preliminary data.</text>
</comment>